<dbReference type="AlphaFoldDB" id="A0A917BXV0"/>
<dbReference type="GO" id="GO:0016036">
    <property type="term" value="P:cellular response to phosphate starvation"/>
    <property type="evidence" value="ECO:0007669"/>
    <property type="project" value="TreeGrafter"/>
</dbReference>
<dbReference type="SUPFAM" id="SSF47384">
    <property type="entry name" value="Homodimeric domain of signal transducing histidine kinase"/>
    <property type="match status" value="1"/>
</dbReference>
<dbReference type="Gene3D" id="3.30.565.10">
    <property type="entry name" value="Histidine kinase-like ATPase, C-terminal domain"/>
    <property type="match status" value="1"/>
</dbReference>
<dbReference type="GO" id="GO:0004721">
    <property type="term" value="F:phosphoprotein phosphatase activity"/>
    <property type="evidence" value="ECO:0007669"/>
    <property type="project" value="TreeGrafter"/>
</dbReference>
<keyword evidence="8" id="KW-0547">Nucleotide-binding</keyword>
<dbReference type="PANTHER" id="PTHR45453:SF2">
    <property type="entry name" value="HISTIDINE KINASE"/>
    <property type="match status" value="1"/>
</dbReference>
<dbReference type="PRINTS" id="PR00344">
    <property type="entry name" value="BCTRLSENSOR"/>
</dbReference>
<dbReference type="GO" id="GO:0005524">
    <property type="term" value="F:ATP binding"/>
    <property type="evidence" value="ECO:0007669"/>
    <property type="project" value="UniProtKB-KW"/>
</dbReference>
<evidence type="ECO:0000256" key="8">
    <source>
        <dbReference type="ARBA" id="ARBA00022741"/>
    </source>
</evidence>
<organism evidence="16 17">
    <name type="scientific">Paenibacillus albidus</name>
    <dbReference type="NCBI Taxonomy" id="2041023"/>
    <lineage>
        <taxon>Bacteria</taxon>
        <taxon>Bacillati</taxon>
        <taxon>Bacillota</taxon>
        <taxon>Bacilli</taxon>
        <taxon>Bacillales</taxon>
        <taxon>Paenibacillaceae</taxon>
        <taxon>Paenibacillus</taxon>
    </lineage>
</organism>
<reference evidence="16" key="2">
    <citation type="submission" date="2020-09" db="EMBL/GenBank/DDBJ databases">
        <authorList>
            <person name="Sun Q."/>
            <person name="Zhou Y."/>
        </authorList>
    </citation>
    <scope>NUCLEOTIDE SEQUENCE</scope>
    <source>
        <strain evidence="16">CGMCC 1.16134</strain>
    </source>
</reference>
<dbReference type="CDD" id="cd00075">
    <property type="entry name" value="HATPase"/>
    <property type="match status" value="1"/>
</dbReference>
<comment type="caution">
    <text evidence="16">The sequence shown here is derived from an EMBL/GenBank/DDBJ whole genome shotgun (WGS) entry which is preliminary data.</text>
</comment>
<sequence>MENLYLKPESAAALIVIASIALIAALLSLKKLYDVKKRLQHVSRVLDDIAAGNPNNKVLASPKDLTANICYQLNDIVSLYQQQIITLKQSAEANQQLMTSLSHDVRTPLTTLIGYLDAAHKDIVVGPEREQYIETARLRAHDLKEYVDQLFEWFKLNSSEETLVTENVEVAELTRSTLMDWVPVFENSGLEYDIDTPEGPLWVHLDSGAYSRILNNLVQNVLMHSEATHITISVVEQNSKMLLLVGDNGKGIAGRDLPYIFERLYKCDKSRARKGSGLGLSIVQQLVTRLGGTIAVQSDPNLETKFFVQFPLI</sequence>
<evidence type="ECO:0000256" key="2">
    <source>
        <dbReference type="ARBA" id="ARBA00004651"/>
    </source>
</evidence>
<dbReference type="InterPro" id="IPR036097">
    <property type="entry name" value="HisK_dim/P_sf"/>
</dbReference>
<dbReference type="EMBL" id="BMKR01000002">
    <property type="protein sequence ID" value="GGF62496.1"/>
    <property type="molecule type" value="Genomic_DNA"/>
</dbReference>
<dbReference type="InterPro" id="IPR003594">
    <property type="entry name" value="HATPase_dom"/>
</dbReference>
<keyword evidence="12" id="KW-0902">Two-component regulatory system</keyword>
<dbReference type="GO" id="GO:0000155">
    <property type="term" value="F:phosphorelay sensor kinase activity"/>
    <property type="evidence" value="ECO:0007669"/>
    <property type="project" value="InterPro"/>
</dbReference>
<dbReference type="Gene3D" id="1.10.287.130">
    <property type="match status" value="1"/>
</dbReference>
<evidence type="ECO:0000313" key="16">
    <source>
        <dbReference type="EMBL" id="GGF62496.1"/>
    </source>
</evidence>
<dbReference type="SMART" id="SM00388">
    <property type="entry name" value="HisKA"/>
    <property type="match status" value="1"/>
</dbReference>
<evidence type="ECO:0000256" key="11">
    <source>
        <dbReference type="ARBA" id="ARBA00022989"/>
    </source>
</evidence>
<keyword evidence="17" id="KW-1185">Reference proteome</keyword>
<evidence type="ECO:0000313" key="17">
    <source>
        <dbReference type="Proteomes" id="UP000637643"/>
    </source>
</evidence>
<feature type="transmembrane region" description="Helical" evidence="14">
    <location>
        <begin position="12"/>
        <end position="29"/>
    </location>
</feature>
<dbReference type="InterPro" id="IPR050351">
    <property type="entry name" value="BphY/WalK/GraS-like"/>
</dbReference>
<keyword evidence="13 14" id="KW-0472">Membrane</keyword>
<dbReference type="PROSITE" id="PS50109">
    <property type="entry name" value="HIS_KIN"/>
    <property type="match status" value="1"/>
</dbReference>
<dbReference type="InterPro" id="IPR004358">
    <property type="entry name" value="Sig_transdc_His_kin-like_C"/>
</dbReference>
<protein>
    <recommendedName>
        <fullName evidence="3">histidine kinase</fullName>
        <ecNumber evidence="3">2.7.13.3</ecNumber>
    </recommendedName>
</protein>
<keyword evidence="4" id="KW-1003">Cell membrane</keyword>
<evidence type="ECO:0000256" key="10">
    <source>
        <dbReference type="ARBA" id="ARBA00022840"/>
    </source>
</evidence>
<dbReference type="InterPro" id="IPR005467">
    <property type="entry name" value="His_kinase_dom"/>
</dbReference>
<evidence type="ECO:0000259" key="15">
    <source>
        <dbReference type="PROSITE" id="PS50109"/>
    </source>
</evidence>
<dbReference type="SUPFAM" id="SSF55874">
    <property type="entry name" value="ATPase domain of HSP90 chaperone/DNA topoisomerase II/histidine kinase"/>
    <property type="match status" value="1"/>
</dbReference>
<name>A0A917BXV0_9BACL</name>
<dbReference type="InterPro" id="IPR003661">
    <property type="entry name" value="HisK_dim/P_dom"/>
</dbReference>
<keyword evidence="10" id="KW-0067">ATP-binding</keyword>
<proteinExistence type="predicted"/>
<evidence type="ECO:0000256" key="9">
    <source>
        <dbReference type="ARBA" id="ARBA00022777"/>
    </source>
</evidence>
<comment type="catalytic activity">
    <reaction evidence="1">
        <text>ATP + protein L-histidine = ADP + protein N-phospho-L-histidine.</text>
        <dbReference type="EC" id="2.7.13.3"/>
    </reaction>
</comment>
<evidence type="ECO:0000256" key="1">
    <source>
        <dbReference type="ARBA" id="ARBA00000085"/>
    </source>
</evidence>
<evidence type="ECO:0000256" key="6">
    <source>
        <dbReference type="ARBA" id="ARBA00022679"/>
    </source>
</evidence>
<evidence type="ECO:0000256" key="7">
    <source>
        <dbReference type="ARBA" id="ARBA00022692"/>
    </source>
</evidence>
<feature type="domain" description="Histidine kinase" evidence="15">
    <location>
        <begin position="100"/>
        <end position="313"/>
    </location>
</feature>
<evidence type="ECO:0000256" key="3">
    <source>
        <dbReference type="ARBA" id="ARBA00012438"/>
    </source>
</evidence>
<evidence type="ECO:0000256" key="5">
    <source>
        <dbReference type="ARBA" id="ARBA00022553"/>
    </source>
</evidence>
<dbReference type="SMART" id="SM00387">
    <property type="entry name" value="HATPase_c"/>
    <property type="match status" value="1"/>
</dbReference>
<dbReference type="EC" id="2.7.13.3" evidence="3"/>
<keyword evidence="6" id="KW-0808">Transferase</keyword>
<dbReference type="Proteomes" id="UP000637643">
    <property type="component" value="Unassembled WGS sequence"/>
</dbReference>
<evidence type="ECO:0000256" key="12">
    <source>
        <dbReference type="ARBA" id="ARBA00023012"/>
    </source>
</evidence>
<dbReference type="GO" id="GO:0005886">
    <property type="term" value="C:plasma membrane"/>
    <property type="evidence" value="ECO:0007669"/>
    <property type="project" value="UniProtKB-SubCell"/>
</dbReference>
<keyword evidence="7 14" id="KW-0812">Transmembrane</keyword>
<keyword evidence="9 16" id="KW-0418">Kinase</keyword>
<dbReference type="PANTHER" id="PTHR45453">
    <property type="entry name" value="PHOSPHATE REGULON SENSOR PROTEIN PHOR"/>
    <property type="match status" value="1"/>
</dbReference>
<evidence type="ECO:0000256" key="14">
    <source>
        <dbReference type="SAM" id="Phobius"/>
    </source>
</evidence>
<dbReference type="InterPro" id="IPR036890">
    <property type="entry name" value="HATPase_C_sf"/>
</dbReference>
<dbReference type="Pfam" id="PF00512">
    <property type="entry name" value="HisKA"/>
    <property type="match status" value="1"/>
</dbReference>
<reference evidence="16" key="1">
    <citation type="journal article" date="2014" name="Int. J. Syst. Evol. Microbiol.">
        <title>Complete genome sequence of Corynebacterium casei LMG S-19264T (=DSM 44701T), isolated from a smear-ripened cheese.</title>
        <authorList>
            <consortium name="US DOE Joint Genome Institute (JGI-PGF)"/>
            <person name="Walter F."/>
            <person name="Albersmeier A."/>
            <person name="Kalinowski J."/>
            <person name="Ruckert C."/>
        </authorList>
    </citation>
    <scope>NUCLEOTIDE SEQUENCE</scope>
    <source>
        <strain evidence="16">CGMCC 1.16134</strain>
    </source>
</reference>
<dbReference type="Pfam" id="PF02518">
    <property type="entry name" value="HATPase_c"/>
    <property type="match status" value="1"/>
</dbReference>
<comment type="subcellular location">
    <subcellularLocation>
        <location evidence="2">Cell membrane</location>
        <topology evidence="2">Multi-pass membrane protein</topology>
    </subcellularLocation>
</comment>
<evidence type="ECO:0000256" key="4">
    <source>
        <dbReference type="ARBA" id="ARBA00022475"/>
    </source>
</evidence>
<dbReference type="CDD" id="cd00082">
    <property type="entry name" value="HisKA"/>
    <property type="match status" value="1"/>
</dbReference>
<keyword evidence="11 14" id="KW-1133">Transmembrane helix</keyword>
<accession>A0A917BXV0</accession>
<gene>
    <name evidence="16" type="ORF">GCM10010912_04540</name>
</gene>
<keyword evidence="5" id="KW-0597">Phosphoprotein</keyword>
<evidence type="ECO:0000256" key="13">
    <source>
        <dbReference type="ARBA" id="ARBA00023136"/>
    </source>
</evidence>
<dbReference type="RefSeq" id="WP_189021988.1">
    <property type="nucleotide sequence ID" value="NZ_BMKR01000002.1"/>
</dbReference>